<comment type="function">
    <text evidence="8">Zinc phosphodiesterase, which displays some tRNA 3'-processing endonuclease activity. Probably involved in tRNA maturation, by removing a 3'-trailer from precursor tRNA.</text>
</comment>
<comment type="subunit">
    <text evidence="1 8">Homodimer.</text>
</comment>
<dbReference type="RefSeq" id="WP_046550893.1">
    <property type="nucleotide sequence ID" value="NZ_CP011308.1"/>
</dbReference>
<proteinExistence type="inferred from homology"/>
<keyword evidence="11" id="KW-1185">Reference proteome</keyword>
<evidence type="ECO:0000256" key="5">
    <source>
        <dbReference type="ARBA" id="ARBA00022759"/>
    </source>
</evidence>
<comment type="cofactor">
    <cofactor evidence="8">
        <name>Zn(2+)</name>
        <dbReference type="ChEBI" id="CHEBI:29105"/>
    </cofactor>
    <text evidence="8">Binds 2 Zn(2+) ions.</text>
</comment>
<dbReference type="InterPro" id="IPR001279">
    <property type="entry name" value="Metallo-B-lactamas"/>
</dbReference>
<dbReference type="InterPro" id="IPR036866">
    <property type="entry name" value="RibonucZ/Hydroxyglut_hydro"/>
</dbReference>
<keyword evidence="6 8" id="KW-0378">Hydrolase</keyword>
<dbReference type="Gene3D" id="3.60.15.10">
    <property type="entry name" value="Ribonuclease Z/Hydroxyacylglutathione hydrolase-like"/>
    <property type="match status" value="1"/>
</dbReference>
<evidence type="ECO:0000256" key="1">
    <source>
        <dbReference type="ARBA" id="ARBA00011738"/>
    </source>
</evidence>
<dbReference type="EMBL" id="CP011308">
    <property type="protein sequence ID" value="AKF24804.1"/>
    <property type="molecule type" value="Genomic_DNA"/>
</dbReference>
<keyword evidence="3 8" id="KW-0540">Nuclease</keyword>
<feature type="binding site" evidence="8">
    <location>
        <position position="62"/>
    </location>
    <ligand>
        <name>Zn(2+)</name>
        <dbReference type="ChEBI" id="CHEBI:29105"/>
        <label>1</label>
        <note>catalytic</note>
    </ligand>
</feature>
<keyword evidence="5 8" id="KW-0255">Endonuclease</keyword>
<accession>A0A7U4M0X5</accession>
<dbReference type="Proteomes" id="UP000034444">
    <property type="component" value="Chromosome"/>
</dbReference>
<evidence type="ECO:0000256" key="2">
    <source>
        <dbReference type="ARBA" id="ARBA00022694"/>
    </source>
</evidence>
<feature type="binding site" evidence="8">
    <location>
        <position position="269"/>
    </location>
    <ligand>
        <name>Zn(2+)</name>
        <dbReference type="ChEBI" id="CHEBI:29105"/>
        <label>2</label>
        <note>catalytic</note>
    </ligand>
</feature>
<protein>
    <recommendedName>
        <fullName evidence="8">Ribonuclease Z</fullName>
        <shortName evidence="8">RNase Z</shortName>
        <ecNumber evidence="8">3.1.26.11</ecNumber>
    </recommendedName>
    <alternativeName>
        <fullName evidence="8">tRNA 3 endonuclease</fullName>
    </alternativeName>
    <alternativeName>
        <fullName evidence="8">tRNase Z</fullName>
    </alternativeName>
</protein>
<dbReference type="GO" id="GO:0008270">
    <property type="term" value="F:zinc ion binding"/>
    <property type="evidence" value="ECO:0007669"/>
    <property type="project" value="UniProtKB-UniRule"/>
</dbReference>
<dbReference type="PANTHER" id="PTHR46018">
    <property type="entry name" value="ZINC PHOSPHODIESTERASE ELAC PROTEIN 1"/>
    <property type="match status" value="1"/>
</dbReference>
<evidence type="ECO:0000256" key="6">
    <source>
        <dbReference type="ARBA" id="ARBA00022801"/>
    </source>
</evidence>
<feature type="binding site" evidence="8">
    <location>
        <position position="210"/>
    </location>
    <ligand>
        <name>Zn(2+)</name>
        <dbReference type="ChEBI" id="CHEBI:29105"/>
        <label>2</label>
        <note>catalytic</note>
    </ligand>
</feature>
<dbReference type="SMART" id="SM00849">
    <property type="entry name" value="Lactamase_B"/>
    <property type="match status" value="1"/>
</dbReference>
<dbReference type="OrthoDB" id="9800940at2"/>
<evidence type="ECO:0000256" key="8">
    <source>
        <dbReference type="HAMAP-Rule" id="MF_01818"/>
    </source>
</evidence>
<feature type="domain" description="Metallo-beta-lactamase" evidence="9">
    <location>
        <begin position="18"/>
        <end position="210"/>
    </location>
</feature>
<feature type="binding site" evidence="8">
    <location>
        <position position="140"/>
    </location>
    <ligand>
        <name>Zn(2+)</name>
        <dbReference type="ChEBI" id="CHEBI:29105"/>
        <label>1</label>
        <note>catalytic</note>
    </ligand>
</feature>
<dbReference type="CDD" id="cd07717">
    <property type="entry name" value="RNaseZ_ZiPD-like_MBL-fold"/>
    <property type="match status" value="1"/>
</dbReference>
<evidence type="ECO:0000259" key="9">
    <source>
        <dbReference type="SMART" id="SM00849"/>
    </source>
</evidence>
<organism evidence="10 11">
    <name type="scientific">Sulfurovum lithotrophicum</name>
    <dbReference type="NCBI Taxonomy" id="206403"/>
    <lineage>
        <taxon>Bacteria</taxon>
        <taxon>Pseudomonadati</taxon>
        <taxon>Campylobacterota</taxon>
        <taxon>Epsilonproteobacteria</taxon>
        <taxon>Campylobacterales</taxon>
        <taxon>Sulfurovaceae</taxon>
        <taxon>Sulfurovum</taxon>
    </lineage>
</organism>
<reference evidence="10 11" key="1">
    <citation type="submission" date="2015-04" db="EMBL/GenBank/DDBJ databases">
        <title>Complete genome sequence of Sulfurovum lithotrophicum ATCC BAA-797T.</title>
        <authorList>
            <person name="Ahn J."/>
            <person name="Park G."/>
            <person name="Jeon W."/>
            <person name="Jang Y."/>
            <person name="Jang M."/>
            <person name="Lee H."/>
            <person name="Lee H."/>
        </authorList>
    </citation>
    <scope>NUCLEOTIDE SEQUENCE [LARGE SCALE GENOMIC DNA]</scope>
    <source>
        <strain evidence="11">ATCC BAA-797 / 42BKT</strain>
    </source>
</reference>
<dbReference type="InterPro" id="IPR013471">
    <property type="entry name" value="RNase_Z/BN"/>
</dbReference>
<reference evidence="11" key="2">
    <citation type="journal article" date="2017" name="Stand. Genomic Sci.">
        <title>Complete genome sequence of the sulfur-oxidizing chemolithoautotrophic Sulfurovum lithotrophicum 42BKTT.</title>
        <authorList>
            <person name="Jeon W."/>
            <person name="Priscilla L."/>
            <person name="Park G."/>
            <person name="Lee H."/>
            <person name="Lee N."/>
            <person name="Lee D."/>
            <person name="Kwon H."/>
            <person name="Ahn I."/>
            <person name="Lee C."/>
            <person name="Lee H."/>
            <person name="Ahn J."/>
        </authorList>
    </citation>
    <scope>NUCLEOTIDE SEQUENCE [LARGE SCALE GENOMIC DNA]</scope>
    <source>
        <strain evidence="11">ATCC BAA-797 / 42BKT</strain>
    </source>
</reference>
<feature type="active site" description="Proton acceptor" evidence="8">
    <location>
        <position position="66"/>
    </location>
</feature>
<dbReference type="HAMAP" id="MF_01818">
    <property type="entry name" value="RNase_Z_BN"/>
    <property type="match status" value="1"/>
</dbReference>
<feature type="binding site" evidence="8">
    <location>
        <position position="66"/>
    </location>
    <ligand>
        <name>Zn(2+)</name>
        <dbReference type="ChEBI" id="CHEBI:29105"/>
        <label>2</label>
        <note>catalytic</note>
    </ligand>
</feature>
<feature type="binding site" evidence="8">
    <location>
        <position position="67"/>
    </location>
    <ligand>
        <name>Zn(2+)</name>
        <dbReference type="ChEBI" id="CHEBI:29105"/>
        <label>2</label>
        <note>catalytic</note>
    </ligand>
</feature>
<gene>
    <name evidence="8" type="primary">rnz</name>
    <name evidence="10" type="ORF">YH65_04950</name>
</gene>
<evidence type="ECO:0000313" key="11">
    <source>
        <dbReference type="Proteomes" id="UP000034444"/>
    </source>
</evidence>
<keyword evidence="2 8" id="KW-0819">tRNA processing</keyword>
<name>A0A7U4M0X5_9BACT</name>
<comment type="catalytic activity">
    <reaction evidence="8">
        <text>Endonucleolytic cleavage of RNA, removing extra 3' nucleotides from tRNA precursor, generating 3' termini of tRNAs. A 3'-hydroxy group is left at the tRNA terminus and a 5'-phosphoryl group is left at the trailer molecule.</text>
        <dbReference type="EC" id="3.1.26.11"/>
    </reaction>
</comment>
<dbReference type="EC" id="3.1.26.11" evidence="8"/>
<evidence type="ECO:0000313" key="10">
    <source>
        <dbReference type="EMBL" id="AKF24804.1"/>
    </source>
</evidence>
<comment type="similarity">
    <text evidence="8">Belongs to the RNase Z family.</text>
</comment>
<keyword evidence="7 8" id="KW-0862">Zinc</keyword>
<dbReference type="PANTHER" id="PTHR46018:SF2">
    <property type="entry name" value="ZINC PHOSPHODIESTERASE ELAC PROTEIN 1"/>
    <property type="match status" value="1"/>
</dbReference>
<evidence type="ECO:0000256" key="7">
    <source>
        <dbReference type="ARBA" id="ARBA00022833"/>
    </source>
</evidence>
<evidence type="ECO:0000256" key="3">
    <source>
        <dbReference type="ARBA" id="ARBA00022722"/>
    </source>
</evidence>
<feature type="binding site" evidence="8">
    <location>
        <position position="210"/>
    </location>
    <ligand>
        <name>Zn(2+)</name>
        <dbReference type="ChEBI" id="CHEBI:29105"/>
        <label>1</label>
        <note>catalytic</note>
    </ligand>
</feature>
<sequence length="317" mass="35699">MKLTFLGTSAGKPTTERNVSALGLEFDQDNKWYLFDCGEATQHQIMRSSLRVGKLGTIFITHLHGDHYYGLLGLLSSKKLDKAFNPLTIYGPKGIRTFIGCAFADLSFEHLGYHLKIIEYEAGETFIFDRFTVKVLPLVHSVESVAFYIKENNTSNRLNEAKLRAEGLEPSPLYGELKRGKSIVFQGKKLEPEAFMLDPVQGRSLIIAGDNSRPSVLGNYLDNLDLLVHECTYTQGIYDHLPEKVLHTTAKDLGEAAEEKGVKNLIATHINPRYSKNSKLGIEMIYNEIREGYSGRLFIANDFDVYMVGKDRVVRKV</sequence>
<dbReference type="KEGG" id="slh:YH65_04950"/>
<keyword evidence="4 8" id="KW-0479">Metal-binding</keyword>
<dbReference type="GO" id="GO:0042781">
    <property type="term" value="F:3'-tRNA processing endoribonuclease activity"/>
    <property type="evidence" value="ECO:0007669"/>
    <property type="project" value="UniProtKB-UniRule"/>
</dbReference>
<dbReference type="Pfam" id="PF23023">
    <property type="entry name" value="Anti-Pycsar_Apyc1"/>
    <property type="match status" value="1"/>
</dbReference>
<dbReference type="AlphaFoldDB" id="A0A7U4M0X5"/>
<dbReference type="SUPFAM" id="SSF56281">
    <property type="entry name" value="Metallo-hydrolase/oxidoreductase"/>
    <property type="match status" value="1"/>
</dbReference>
<evidence type="ECO:0000256" key="4">
    <source>
        <dbReference type="ARBA" id="ARBA00022723"/>
    </source>
</evidence>
<feature type="binding site" evidence="8">
    <location>
        <position position="64"/>
    </location>
    <ligand>
        <name>Zn(2+)</name>
        <dbReference type="ChEBI" id="CHEBI:29105"/>
        <label>1</label>
        <note>catalytic</note>
    </ligand>
</feature>